<accession>A0A0W0WRX2</accession>
<protein>
    <recommendedName>
        <fullName evidence="9">Acetate kinase</fullName>
        <ecNumber evidence="9">2.7.2.1</ecNumber>
    </recommendedName>
    <alternativeName>
        <fullName evidence="9">Acetokinase</fullName>
    </alternativeName>
</protein>
<evidence type="ECO:0000256" key="1">
    <source>
        <dbReference type="ARBA" id="ARBA00008748"/>
    </source>
</evidence>
<dbReference type="HAMAP" id="MF_00020">
    <property type="entry name" value="Acetate_kinase"/>
    <property type="match status" value="1"/>
</dbReference>
<dbReference type="EMBL" id="LNYO01000017">
    <property type="protein sequence ID" value="KTD35061.1"/>
    <property type="molecule type" value="Genomic_DNA"/>
</dbReference>
<dbReference type="GO" id="GO:0000287">
    <property type="term" value="F:magnesium ion binding"/>
    <property type="evidence" value="ECO:0007669"/>
    <property type="project" value="UniProtKB-UniRule"/>
</dbReference>
<evidence type="ECO:0000256" key="9">
    <source>
        <dbReference type="HAMAP-Rule" id="MF_00020"/>
    </source>
</evidence>
<feature type="active site" description="Proton donor/acceptor" evidence="9">
    <location>
        <position position="146"/>
    </location>
</feature>
<evidence type="ECO:0000256" key="6">
    <source>
        <dbReference type="ARBA" id="ARBA00022777"/>
    </source>
</evidence>
<comment type="function">
    <text evidence="9">Catalyzes the formation of acetyl phosphate from acetate and ATP. Can also catalyze the reverse reaction.</text>
</comment>
<dbReference type="PRINTS" id="PR00471">
    <property type="entry name" value="ACETATEKNASE"/>
</dbReference>
<evidence type="ECO:0000256" key="5">
    <source>
        <dbReference type="ARBA" id="ARBA00022741"/>
    </source>
</evidence>
<evidence type="ECO:0000256" key="3">
    <source>
        <dbReference type="ARBA" id="ARBA00022679"/>
    </source>
</evidence>
<keyword evidence="12" id="KW-1185">Reference proteome</keyword>
<dbReference type="GO" id="GO:0008776">
    <property type="term" value="F:acetate kinase activity"/>
    <property type="evidence" value="ECO:0007669"/>
    <property type="project" value="UniProtKB-UniRule"/>
</dbReference>
<evidence type="ECO:0000256" key="10">
    <source>
        <dbReference type="RuleBase" id="RU003835"/>
    </source>
</evidence>
<feature type="binding site" evidence="9">
    <location>
        <begin position="204"/>
        <end position="208"/>
    </location>
    <ligand>
        <name>ATP</name>
        <dbReference type="ChEBI" id="CHEBI:30616"/>
    </ligand>
</feature>
<keyword evidence="7 9" id="KW-0067">ATP-binding</keyword>
<feature type="binding site" evidence="9">
    <location>
        <position position="375"/>
    </location>
    <ligand>
        <name>Mg(2+)</name>
        <dbReference type="ChEBI" id="CHEBI:18420"/>
    </ligand>
</feature>
<evidence type="ECO:0000313" key="11">
    <source>
        <dbReference type="EMBL" id="KTD35061.1"/>
    </source>
</evidence>
<dbReference type="PANTHER" id="PTHR21060">
    <property type="entry name" value="ACETATE KINASE"/>
    <property type="match status" value="1"/>
</dbReference>
<dbReference type="PROSITE" id="PS01075">
    <property type="entry name" value="ACETATE_KINASE_1"/>
    <property type="match status" value="1"/>
</dbReference>
<feature type="binding site" evidence="9">
    <location>
        <begin position="324"/>
        <end position="328"/>
    </location>
    <ligand>
        <name>ATP</name>
        <dbReference type="ChEBI" id="CHEBI:30616"/>
    </ligand>
</feature>
<keyword evidence="8 9" id="KW-0460">Magnesium</keyword>
<feature type="binding site" evidence="9">
    <location>
        <begin position="279"/>
        <end position="281"/>
    </location>
    <ligand>
        <name>ATP</name>
        <dbReference type="ChEBI" id="CHEBI:30616"/>
    </ligand>
</feature>
<dbReference type="GO" id="GO:0005524">
    <property type="term" value="F:ATP binding"/>
    <property type="evidence" value="ECO:0007669"/>
    <property type="project" value="UniProtKB-KW"/>
</dbReference>
<feature type="binding site" evidence="9">
    <location>
        <position position="89"/>
    </location>
    <ligand>
        <name>substrate</name>
    </ligand>
</feature>
<gene>
    <name evidence="11" type="primary">ackA_2</name>
    <name evidence="9" type="synonym">ackA</name>
    <name evidence="11" type="ORF">Lnau_1951</name>
</gene>
<evidence type="ECO:0000256" key="4">
    <source>
        <dbReference type="ARBA" id="ARBA00022723"/>
    </source>
</evidence>
<dbReference type="InterPro" id="IPR043129">
    <property type="entry name" value="ATPase_NBD"/>
</dbReference>
<dbReference type="UniPathway" id="UPA00340">
    <property type="reaction ID" value="UER00458"/>
</dbReference>
<keyword evidence="4 9" id="KW-0479">Metal-binding</keyword>
<comment type="subunit">
    <text evidence="9">Homodimer.</text>
</comment>
<dbReference type="Pfam" id="PF00871">
    <property type="entry name" value="Acetate_kinase"/>
    <property type="match status" value="1"/>
</dbReference>
<dbReference type="EC" id="2.7.2.1" evidence="9"/>
<keyword evidence="3 9" id="KW-0808">Transferase</keyword>
<dbReference type="AlphaFoldDB" id="A0A0W0WRX2"/>
<comment type="catalytic activity">
    <reaction evidence="9">
        <text>acetate + ATP = acetyl phosphate + ADP</text>
        <dbReference type="Rhea" id="RHEA:11352"/>
        <dbReference type="ChEBI" id="CHEBI:22191"/>
        <dbReference type="ChEBI" id="CHEBI:30089"/>
        <dbReference type="ChEBI" id="CHEBI:30616"/>
        <dbReference type="ChEBI" id="CHEBI:456216"/>
        <dbReference type="EC" id="2.7.2.1"/>
    </reaction>
</comment>
<dbReference type="PANTHER" id="PTHR21060:SF21">
    <property type="entry name" value="ACETATE KINASE"/>
    <property type="match status" value="1"/>
</dbReference>
<reference evidence="11 12" key="1">
    <citation type="submission" date="2015-11" db="EMBL/GenBank/DDBJ databases">
        <title>Genomic analysis of 38 Legionella species identifies large and diverse effector repertoires.</title>
        <authorList>
            <person name="Burstein D."/>
            <person name="Amaro F."/>
            <person name="Zusman T."/>
            <person name="Lifshitz Z."/>
            <person name="Cohen O."/>
            <person name="Gilbert J.A."/>
            <person name="Pupko T."/>
            <person name="Shuman H.A."/>
            <person name="Segal G."/>
        </authorList>
    </citation>
    <scope>NUCLEOTIDE SEQUENCE [LARGE SCALE GENOMIC DNA]</scope>
    <source>
        <strain evidence="11 12">ATCC 49506</strain>
    </source>
</reference>
<keyword evidence="5 9" id="KW-0547">Nucleotide-binding</keyword>
<feature type="site" description="Transition state stabilizer" evidence="9">
    <location>
        <position position="237"/>
    </location>
</feature>
<feature type="binding site" evidence="9">
    <location>
        <position position="9"/>
    </location>
    <ligand>
        <name>Mg(2+)</name>
        <dbReference type="ChEBI" id="CHEBI:18420"/>
    </ligand>
</feature>
<organism evidence="11 12">
    <name type="scientific">Legionella nautarum</name>
    <dbReference type="NCBI Taxonomy" id="45070"/>
    <lineage>
        <taxon>Bacteria</taxon>
        <taxon>Pseudomonadati</taxon>
        <taxon>Pseudomonadota</taxon>
        <taxon>Gammaproteobacteria</taxon>
        <taxon>Legionellales</taxon>
        <taxon>Legionellaceae</taxon>
        <taxon>Legionella</taxon>
    </lineage>
</organism>
<keyword evidence="6 9" id="KW-0418">Kinase</keyword>
<comment type="caution">
    <text evidence="11">The sequence shown here is derived from an EMBL/GenBank/DDBJ whole genome shotgun (WGS) entry which is preliminary data.</text>
</comment>
<dbReference type="GO" id="GO:0006083">
    <property type="term" value="P:acetate metabolic process"/>
    <property type="evidence" value="ECO:0007669"/>
    <property type="project" value="TreeGrafter"/>
</dbReference>
<evidence type="ECO:0000256" key="2">
    <source>
        <dbReference type="ARBA" id="ARBA00022490"/>
    </source>
</evidence>
<evidence type="ECO:0000313" key="12">
    <source>
        <dbReference type="Proteomes" id="UP000054725"/>
    </source>
</evidence>
<dbReference type="Proteomes" id="UP000054725">
    <property type="component" value="Unassembled WGS sequence"/>
</dbReference>
<dbReference type="PATRIC" id="fig|45070.6.peg.2052"/>
<comment type="similarity">
    <text evidence="1 9 10">Belongs to the acetokinase family.</text>
</comment>
<dbReference type="InterPro" id="IPR000890">
    <property type="entry name" value="Aliphatic_acid_kin_short-chain"/>
</dbReference>
<dbReference type="InterPro" id="IPR004372">
    <property type="entry name" value="Ac/propionate_kinase"/>
</dbReference>
<comment type="subcellular location">
    <subcellularLocation>
        <location evidence="9">Cytoplasm</location>
    </subcellularLocation>
</comment>
<dbReference type="GO" id="GO:0006085">
    <property type="term" value="P:acetyl-CoA biosynthetic process"/>
    <property type="evidence" value="ECO:0007669"/>
    <property type="project" value="UniProtKB-UniRule"/>
</dbReference>
<proteinExistence type="inferred from homology"/>
<comment type="pathway">
    <text evidence="9">Metabolic intermediate biosynthesis; acetyl-CoA biosynthesis; acetyl-CoA from acetate: step 1/2.</text>
</comment>
<evidence type="ECO:0000256" key="7">
    <source>
        <dbReference type="ARBA" id="ARBA00022840"/>
    </source>
</evidence>
<feature type="binding site" evidence="9">
    <location>
        <position position="16"/>
    </location>
    <ligand>
        <name>ATP</name>
        <dbReference type="ChEBI" id="CHEBI:30616"/>
    </ligand>
</feature>
<dbReference type="OrthoDB" id="9802453at2"/>
<sequence length="390" mass="43025">MNKVILVINSGSSSIKFSLFACQQKLNLLYHGEIEGLFASPHLTIFNTSHAQIFKKKIASQGHEAGLRTFFDWFEQLSDSISLTAAGHRVVHGGKYFFHPTLVTDDTMKAMASLNPLAPLHQPHNLEAIRIIKTIYPKLPQIACFDTTFHRSQEKLATLFAIPRKLTEEGVLRYGFHGISYEYITSVITQHIGETGNKRVIVAHLGNGASMCAMYQRKSVASSMGFTALDGLMMGTRCGRIDPGVLLYLIQEKNYTVKEIEHLLYKESGLLGVSGISHDVRELLANSGINAQEAIDLFCYRAALEVGSLSAALKGCDALVFTAGIGENAAIIRKKICEHLIWLGIKINDKANETNSVIISDKDSKIMVSVIPTNEEYMIAQHTLSIIEAN</sequence>
<dbReference type="Gene3D" id="3.30.420.40">
    <property type="match status" value="2"/>
</dbReference>
<keyword evidence="2 9" id="KW-0963">Cytoplasm</keyword>
<feature type="site" description="Transition state stabilizer" evidence="9">
    <location>
        <position position="177"/>
    </location>
</feature>
<dbReference type="InterPro" id="IPR023865">
    <property type="entry name" value="Aliphatic_acid_kinase_CS"/>
</dbReference>
<dbReference type="NCBIfam" id="TIGR00016">
    <property type="entry name" value="ackA"/>
    <property type="match status" value="1"/>
</dbReference>
<dbReference type="STRING" id="45070.Lnau_1951"/>
<dbReference type="GO" id="GO:0005829">
    <property type="term" value="C:cytosol"/>
    <property type="evidence" value="ECO:0007669"/>
    <property type="project" value="TreeGrafter"/>
</dbReference>
<dbReference type="SUPFAM" id="SSF53067">
    <property type="entry name" value="Actin-like ATPase domain"/>
    <property type="match status" value="2"/>
</dbReference>
<dbReference type="RefSeq" id="WP_058504963.1">
    <property type="nucleotide sequence ID" value="NZ_CAAAIF010000010.1"/>
</dbReference>
<name>A0A0W0WRX2_9GAMM</name>
<comment type="cofactor">
    <cofactor evidence="9">
        <name>Mg(2+)</name>
        <dbReference type="ChEBI" id="CHEBI:18420"/>
    </cofactor>
    <cofactor evidence="9">
        <name>Mn(2+)</name>
        <dbReference type="ChEBI" id="CHEBI:29035"/>
    </cofactor>
    <text evidence="9">Mg(2+). Can also accept Mn(2+).</text>
</comment>
<evidence type="ECO:0000256" key="8">
    <source>
        <dbReference type="ARBA" id="ARBA00022842"/>
    </source>
</evidence>
<dbReference type="PIRSF" id="PIRSF000722">
    <property type="entry name" value="Acetate_prop_kin"/>
    <property type="match status" value="1"/>
</dbReference>